<evidence type="ECO:0000256" key="7">
    <source>
        <dbReference type="ARBA" id="ARBA00023136"/>
    </source>
</evidence>
<feature type="chain" id="PRO_5034188524" description="1,3-beta-glucanosyltransferase" evidence="10">
    <location>
        <begin position="25"/>
        <end position="493"/>
    </location>
</feature>
<feature type="signal peptide" evidence="10">
    <location>
        <begin position="1"/>
        <end position="24"/>
    </location>
</feature>
<keyword evidence="9 10" id="KW-0449">Lipoprotein</keyword>
<dbReference type="GO" id="GO:0016740">
    <property type="term" value="F:transferase activity"/>
    <property type="evidence" value="ECO:0007669"/>
    <property type="project" value="UniProtKB-KW"/>
</dbReference>
<dbReference type="FunFam" id="3.20.20.80:FF:000032">
    <property type="entry name" value="1,3-beta-glucanosyltransferase"/>
    <property type="match status" value="1"/>
</dbReference>
<evidence type="ECO:0000256" key="4">
    <source>
        <dbReference type="ARBA" id="ARBA00022622"/>
    </source>
</evidence>
<evidence type="ECO:0000313" key="11">
    <source>
        <dbReference type="EMBL" id="QOU20917.1"/>
    </source>
</evidence>
<dbReference type="Gene3D" id="3.20.20.80">
    <property type="entry name" value="Glycosidases"/>
    <property type="match status" value="1"/>
</dbReference>
<dbReference type="GO" id="GO:0098552">
    <property type="term" value="C:side of membrane"/>
    <property type="evidence" value="ECO:0007669"/>
    <property type="project" value="UniProtKB-KW"/>
</dbReference>
<evidence type="ECO:0000313" key="13">
    <source>
        <dbReference type="Proteomes" id="UP000478008"/>
    </source>
</evidence>
<dbReference type="GO" id="GO:0009277">
    <property type="term" value="C:fungal-type cell wall"/>
    <property type="evidence" value="ECO:0007669"/>
    <property type="project" value="UniProtKB-ARBA"/>
</dbReference>
<comment type="subcellular location">
    <subcellularLocation>
        <location evidence="1">Cell envelope</location>
    </subcellularLocation>
    <subcellularLocation>
        <location evidence="10">Cell membrane</location>
        <topology evidence="10">Lipid-anchor</topology>
        <topology evidence="10">GPI-anchor</topology>
    </subcellularLocation>
    <subcellularLocation>
        <location evidence="2">Membrane</location>
        <topology evidence="2">Lipid-anchor</topology>
        <topology evidence="2">GPI-anchor</topology>
    </subcellularLocation>
</comment>
<evidence type="ECO:0000256" key="9">
    <source>
        <dbReference type="ARBA" id="ARBA00023288"/>
    </source>
</evidence>
<comment type="similarity">
    <text evidence="3 10">Belongs to the glycosyl hydrolase 72 family.</text>
</comment>
<dbReference type="GO" id="GO:0071970">
    <property type="term" value="P:fungal-type cell wall (1-&gt;3)-beta-D-glucan biosynthetic process"/>
    <property type="evidence" value="ECO:0007669"/>
    <property type="project" value="TreeGrafter"/>
</dbReference>
<evidence type="ECO:0000256" key="6">
    <source>
        <dbReference type="ARBA" id="ARBA00022729"/>
    </source>
</evidence>
<dbReference type="PANTHER" id="PTHR31468">
    <property type="entry name" value="1,3-BETA-GLUCANOSYLTRANSFERASE GAS1"/>
    <property type="match status" value="1"/>
</dbReference>
<dbReference type="AlphaFoldDB" id="A0A7D9CYG2"/>
<evidence type="ECO:0000256" key="2">
    <source>
        <dbReference type="ARBA" id="ARBA00004589"/>
    </source>
</evidence>
<dbReference type="GO" id="GO:0031505">
    <property type="term" value="P:fungal-type cell wall organization"/>
    <property type="evidence" value="ECO:0007669"/>
    <property type="project" value="TreeGrafter"/>
</dbReference>
<evidence type="ECO:0000256" key="10">
    <source>
        <dbReference type="RuleBase" id="RU361209"/>
    </source>
</evidence>
<dbReference type="Proteomes" id="UP000478008">
    <property type="component" value="Unassembled WGS sequence"/>
</dbReference>
<keyword evidence="7 10" id="KW-0472">Membrane</keyword>
<reference evidence="11" key="3">
    <citation type="journal article" name="BMC Genomics">
        <title>New genome assemblies reveal patterns of domestication and adaptation across Brettanomyces (Dekkera) species.</title>
        <authorList>
            <person name="Roach M.J."/>
            <person name="Borneman A.R."/>
        </authorList>
    </citation>
    <scope>NUCLEOTIDE SEQUENCE</scope>
    <source>
        <strain evidence="11">UCD 2041</strain>
    </source>
</reference>
<comment type="function">
    <text evidence="10">Splits internally a 1,3-beta-glucan molecule and transfers the newly generated reducing end (the donor) to the non-reducing end of another 1,3-beta-glucan molecule (the acceptor) forming a 1,3-beta linkage, resulting in the elongation of 1,3-beta-glucan chains in the cell wall.</text>
</comment>
<dbReference type="OrthoDB" id="421038at2759"/>
<dbReference type="EMBL" id="CABFWN010000003">
    <property type="protein sequence ID" value="VUG18273.1"/>
    <property type="molecule type" value="Genomic_DNA"/>
</dbReference>
<dbReference type="EC" id="2.4.1.-" evidence="10"/>
<proteinExistence type="inferred from homology"/>
<evidence type="ECO:0000256" key="1">
    <source>
        <dbReference type="ARBA" id="ARBA00004196"/>
    </source>
</evidence>
<dbReference type="PANTHER" id="PTHR31468:SF4">
    <property type="entry name" value="1,3-BETA-GLUCANOSYLTRANSFERASE GAS3-RELATED"/>
    <property type="match status" value="1"/>
</dbReference>
<dbReference type="GO" id="GO:0005886">
    <property type="term" value="C:plasma membrane"/>
    <property type="evidence" value="ECO:0007669"/>
    <property type="project" value="UniProtKB-SubCell"/>
</dbReference>
<keyword evidence="4 10" id="KW-0336">GPI-anchor</keyword>
<evidence type="ECO:0000313" key="12">
    <source>
        <dbReference type="EMBL" id="VUG18273.1"/>
    </source>
</evidence>
<keyword evidence="6 10" id="KW-0732">Signal</keyword>
<reference evidence="11" key="2">
    <citation type="submission" date="2020-10" db="EMBL/GenBank/DDBJ databases">
        <authorList>
            <person name="Palmer J.M."/>
        </authorList>
    </citation>
    <scope>NUCLEOTIDE SEQUENCE</scope>
    <source>
        <strain evidence="11">UCD 2041</strain>
    </source>
</reference>
<protein>
    <recommendedName>
        <fullName evidence="10">1,3-beta-glucanosyltransferase</fullName>
        <ecNumber evidence="10">2.4.1.-</ecNumber>
    </recommendedName>
</protein>
<name>A0A7D9CYG2_DEKBR</name>
<organism evidence="12 13">
    <name type="scientific">Dekkera bruxellensis</name>
    <name type="common">Brettanomyces custersii</name>
    <dbReference type="NCBI Taxonomy" id="5007"/>
    <lineage>
        <taxon>Eukaryota</taxon>
        <taxon>Fungi</taxon>
        <taxon>Dikarya</taxon>
        <taxon>Ascomycota</taxon>
        <taxon>Saccharomycotina</taxon>
        <taxon>Pichiomycetes</taxon>
        <taxon>Pichiales</taxon>
        <taxon>Pichiaceae</taxon>
        <taxon>Brettanomyces</taxon>
    </lineage>
</organism>
<keyword evidence="8" id="KW-0325">Glycoprotein</keyword>
<keyword evidence="5 10" id="KW-0808">Transferase</keyword>
<dbReference type="EMBL" id="CP063136">
    <property type="protein sequence ID" value="QOU20917.1"/>
    <property type="molecule type" value="Genomic_DNA"/>
</dbReference>
<dbReference type="Proteomes" id="UP000663131">
    <property type="component" value="Chromosome 8"/>
</dbReference>
<accession>A0A7D9CYG2</accession>
<keyword evidence="13" id="KW-1185">Reference proteome</keyword>
<evidence type="ECO:0000256" key="8">
    <source>
        <dbReference type="ARBA" id="ARBA00023180"/>
    </source>
</evidence>
<dbReference type="InterPro" id="IPR004886">
    <property type="entry name" value="Glucanosyltransferase"/>
</dbReference>
<evidence type="ECO:0000256" key="5">
    <source>
        <dbReference type="ARBA" id="ARBA00022679"/>
    </source>
</evidence>
<evidence type="ECO:0000256" key="3">
    <source>
        <dbReference type="ARBA" id="ARBA00007528"/>
    </source>
</evidence>
<sequence>MVSIKKAALQCVLAALALPHVAKAMMPIEIHGSRFIKPSYNKANTGEVFFIKGVDYQPGGSSGYSDSSKSDVLSDSDACVRDAYALQQLGVNTIRIYTINPAINHDKCMSIFDAAGIYVIIDVNSPLSNESLNRDDPSSSYNYWYMERVFKVIDAFKNYPNLLGFFSGNEVINDESSAKEDPPYLRAVQRDMKQYIANNANRTIPVGYSAADVVSLRTATWEYFSCNIDGKEDDSKSDFFGLNSYEWCSGTSDWASSGYSDINSTFTNATIPVFFSEYGCNKNTPRTFDEVSEGVFGGLVNTLSGGLIYEYSEEAADYGLVDITDGDLKMEKDYTNLQKQYENVTIANISESDVDNSTVLTCNSKKIKSAYSSFGANFTLPSAPGGVSSLIKYGVNNTNIGKIVSISGKETKYNITWSNGTEVSDVSISINPTYSISTLDTTASLSSSTASSSSSSTASSTTKTSKSKGEAGVAFLPYGSISAAIAVAALALI</sequence>
<dbReference type="SUPFAM" id="SSF51445">
    <property type="entry name" value="(Trans)glycosidases"/>
    <property type="match status" value="1"/>
</dbReference>
<gene>
    <name evidence="12" type="primary">GAS3</name>
    <name evidence="11" type="ORF">BRETT_000631</name>
    <name evidence="12" type="ORF">DEBR0S3_06414G</name>
</gene>
<reference evidence="12 13" key="1">
    <citation type="submission" date="2019-07" db="EMBL/GenBank/DDBJ databases">
        <authorList>
            <person name="Friedrich A."/>
            <person name="Schacherer J."/>
        </authorList>
    </citation>
    <scope>NUCLEOTIDE SEQUENCE [LARGE SCALE GENOMIC DNA]</scope>
</reference>
<dbReference type="Pfam" id="PF03198">
    <property type="entry name" value="Glyco_hydro_72"/>
    <property type="match status" value="1"/>
</dbReference>
<dbReference type="InterPro" id="IPR017853">
    <property type="entry name" value="GH"/>
</dbReference>